<evidence type="ECO:0000256" key="11">
    <source>
        <dbReference type="ARBA" id="ARBA00023002"/>
    </source>
</evidence>
<dbReference type="SUPFAM" id="SSF55347">
    <property type="entry name" value="Glyceraldehyde-3-phosphate dehydrogenase-like, C-terminal domain"/>
    <property type="match status" value="1"/>
</dbReference>
<dbReference type="GO" id="GO:0071266">
    <property type="term" value="P:'de novo' L-methionine biosynthetic process"/>
    <property type="evidence" value="ECO:0007669"/>
    <property type="project" value="UniProtKB-UniRule"/>
</dbReference>
<comment type="similarity">
    <text evidence="4 15">Belongs to the aspartate-semialdehyde dehydrogenase family.</text>
</comment>
<comment type="catalytic activity">
    <reaction evidence="14 15">
        <text>L-aspartate 4-semialdehyde + phosphate + NADP(+) = 4-phospho-L-aspartate + NADPH + H(+)</text>
        <dbReference type="Rhea" id="RHEA:24284"/>
        <dbReference type="ChEBI" id="CHEBI:15378"/>
        <dbReference type="ChEBI" id="CHEBI:43474"/>
        <dbReference type="ChEBI" id="CHEBI:57535"/>
        <dbReference type="ChEBI" id="CHEBI:57783"/>
        <dbReference type="ChEBI" id="CHEBI:58349"/>
        <dbReference type="ChEBI" id="CHEBI:537519"/>
        <dbReference type="EC" id="1.2.1.11"/>
    </reaction>
</comment>
<feature type="binding site" evidence="15">
    <location>
        <position position="99"/>
    </location>
    <ligand>
        <name>phosphate</name>
        <dbReference type="ChEBI" id="CHEBI:43474"/>
    </ligand>
</feature>
<evidence type="ECO:0000256" key="9">
    <source>
        <dbReference type="ARBA" id="ARBA00022857"/>
    </source>
</evidence>
<dbReference type="PANTHER" id="PTHR46278">
    <property type="entry name" value="DEHYDROGENASE, PUTATIVE-RELATED"/>
    <property type="match status" value="1"/>
</dbReference>
<evidence type="ECO:0000256" key="5">
    <source>
        <dbReference type="ARBA" id="ARBA00011738"/>
    </source>
</evidence>
<feature type="binding site" evidence="15">
    <location>
        <position position="316"/>
    </location>
    <ligand>
        <name>NADP(+)</name>
        <dbReference type="ChEBI" id="CHEBI:58349"/>
    </ligand>
</feature>
<reference evidence="18 19" key="1">
    <citation type="submission" date="2019-10" db="EMBL/GenBank/DDBJ databases">
        <title>A soil myxobacterium in the family Polyangiaceae.</title>
        <authorList>
            <person name="Li Y."/>
            <person name="Wang J."/>
        </authorList>
    </citation>
    <scope>NUCLEOTIDE SEQUENCE [LARGE SCALE GENOMIC DNA]</scope>
    <source>
        <strain evidence="18 19">DSM 14734</strain>
    </source>
</reference>
<evidence type="ECO:0000256" key="3">
    <source>
        <dbReference type="ARBA" id="ARBA00005097"/>
    </source>
</evidence>
<feature type="domain" description="Semialdehyde dehydrogenase NAD-binding" evidence="17">
    <location>
        <begin position="4"/>
        <end position="119"/>
    </location>
</feature>
<dbReference type="InterPro" id="IPR012280">
    <property type="entry name" value="Semialdhyde_DH_dimer_dom"/>
</dbReference>
<comment type="function">
    <text evidence="15">Catalyzes the NADPH-dependent formation of L-aspartate-semialdehyde (L-ASA) by the reductive dephosphorylation of L-aspartyl-4-phosphate.</text>
</comment>
<dbReference type="GO" id="GO:0046983">
    <property type="term" value="F:protein dimerization activity"/>
    <property type="evidence" value="ECO:0007669"/>
    <property type="project" value="InterPro"/>
</dbReference>
<feature type="binding site" evidence="15">
    <location>
        <position position="156"/>
    </location>
    <ligand>
        <name>substrate</name>
    </ligand>
</feature>
<evidence type="ECO:0000256" key="6">
    <source>
        <dbReference type="ARBA" id="ARBA00013120"/>
    </source>
</evidence>
<dbReference type="CDD" id="cd18131">
    <property type="entry name" value="ASADH_C_bac_euk_like"/>
    <property type="match status" value="1"/>
</dbReference>
<dbReference type="NCBIfam" id="TIGR01296">
    <property type="entry name" value="asd_B"/>
    <property type="match status" value="1"/>
</dbReference>
<dbReference type="GO" id="GO:0050661">
    <property type="term" value="F:NADP binding"/>
    <property type="evidence" value="ECO:0007669"/>
    <property type="project" value="UniProtKB-UniRule"/>
</dbReference>
<dbReference type="PIRSF" id="PIRSF000148">
    <property type="entry name" value="ASA_dh"/>
    <property type="match status" value="1"/>
</dbReference>
<evidence type="ECO:0000256" key="15">
    <source>
        <dbReference type="HAMAP-Rule" id="MF_02121"/>
    </source>
</evidence>
<dbReference type="Gene3D" id="3.40.50.720">
    <property type="entry name" value="NAD(P)-binding Rossmann-like Domain"/>
    <property type="match status" value="1"/>
</dbReference>
<evidence type="ECO:0000256" key="16">
    <source>
        <dbReference type="PIRSR" id="PIRSR000148-1"/>
    </source>
</evidence>
<dbReference type="UniPathway" id="UPA00051">
    <property type="reaction ID" value="UER00464"/>
</dbReference>
<feature type="active site" description="Acyl-thioester intermediate" evidence="15 16">
    <location>
        <position position="129"/>
    </location>
</feature>
<dbReference type="Proteomes" id="UP000440224">
    <property type="component" value="Unassembled WGS sequence"/>
</dbReference>
<dbReference type="GO" id="GO:0004073">
    <property type="term" value="F:aspartate-semialdehyde dehydrogenase activity"/>
    <property type="evidence" value="ECO:0007669"/>
    <property type="project" value="UniProtKB-UniRule"/>
</dbReference>
<gene>
    <name evidence="15" type="primary">asd</name>
    <name evidence="18" type="ORF">GF068_16715</name>
</gene>
<keyword evidence="12 15" id="KW-0457">Lysine biosynthesis</keyword>
<feature type="active site" description="Proton acceptor" evidence="15 16">
    <location>
        <position position="242"/>
    </location>
</feature>
<sequence length="335" mass="35411">MSCVVAVVGATGVVGREMLRTLEHRRFPATEVRALASARSVGSRVPFRGGELEVKLACAEAFDGVDIALFSAGAAASRELAPLAALRGAVVIDNSSAWRADPACPLVVPEVNMDAAKDRPKGIIANPNCSTIQMVVALGPLHAAARLKHIVVSTYQAASGKGHAAMDELITQTRELASGAEPTANVFPGSLAGNLLMDWKSGSLPDWSEEELKMVHETRKILGDASIGVTPTTVRVPVVTGHSEAVHAQFHRPMTASEARDLLRRAPGVRLFDEPYAPGRHPQPREAAGTDEVYVGRVRDDLAVPGALNLWIVADNLRKGAALNAVQIAERLVGG</sequence>
<dbReference type="CDD" id="cd02316">
    <property type="entry name" value="VcASADH2_like_N"/>
    <property type="match status" value="1"/>
</dbReference>
<dbReference type="SUPFAM" id="SSF51735">
    <property type="entry name" value="NAD(P)-binding Rossmann-fold domains"/>
    <property type="match status" value="1"/>
</dbReference>
<dbReference type="UniPathway" id="UPA00034">
    <property type="reaction ID" value="UER00016"/>
</dbReference>
<evidence type="ECO:0000256" key="2">
    <source>
        <dbReference type="ARBA" id="ARBA00005076"/>
    </source>
</evidence>
<dbReference type="PANTHER" id="PTHR46278:SF2">
    <property type="entry name" value="ASPARTATE-SEMIALDEHYDE DEHYDROGENASE"/>
    <property type="match status" value="1"/>
</dbReference>
<dbReference type="EMBL" id="WJIE01000004">
    <property type="protein sequence ID" value="MRG93541.1"/>
    <property type="molecule type" value="Genomic_DNA"/>
</dbReference>
<evidence type="ECO:0000256" key="13">
    <source>
        <dbReference type="ARBA" id="ARBA00023167"/>
    </source>
</evidence>
<keyword evidence="19" id="KW-1185">Reference proteome</keyword>
<keyword evidence="7 15" id="KW-0028">Amino-acid biosynthesis</keyword>
<dbReference type="GO" id="GO:0009097">
    <property type="term" value="P:isoleucine biosynthetic process"/>
    <property type="evidence" value="ECO:0007669"/>
    <property type="project" value="UniProtKB-UniRule"/>
</dbReference>
<keyword evidence="9 15" id="KW-0521">NADP</keyword>
<comment type="caution">
    <text evidence="18">The sequence shown here is derived from an EMBL/GenBank/DDBJ whole genome shotgun (WGS) entry which is preliminary data.</text>
</comment>
<dbReference type="HAMAP" id="MF_02121">
    <property type="entry name" value="ASADH"/>
    <property type="match status" value="1"/>
</dbReference>
<dbReference type="InterPro" id="IPR000534">
    <property type="entry name" value="Semialdehyde_DH_NAD-bd"/>
</dbReference>
<keyword evidence="13 15" id="KW-0486">Methionine biosynthesis</keyword>
<dbReference type="GO" id="GO:0019877">
    <property type="term" value="P:diaminopimelate biosynthetic process"/>
    <property type="evidence" value="ECO:0007669"/>
    <property type="project" value="UniProtKB-UniRule"/>
</dbReference>
<feature type="binding site" evidence="15">
    <location>
        <position position="209"/>
    </location>
    <ligand>
        <name>substrate</name>
    </ligand>
</feature>
<dbReference type="EC" id="1.2.1.11" evidence="6 15"/>
<keyword evidence="10 15" id="KW-0220">Diaminopimelate biosynthesis</keyword>
<evidence type="ECO:0000256" key="8">
    <source>
        <dbReference type="ARBA" id="ARBA00022697"/>
    </source>
</evidence>
<proteinExistence type="inferred from homology"/>
<comment type="subunit">
    <text evidence="5 15">Homodimer.</text>
</comment>
<dbReference type="NCBIfam" id="NF011456">
    <property type="entry name" value="PRK14874.1"/>
    <property type="match status" value="1"/>
</dbReference>
<dbReference type="OrthoDB" id="9805684at2"/>
<dbReference type="GO" id="GO:0051287">
    <property type="term" value="F:NAD binding"/>
    <property type="evidence" value="ECO:0007669"/>
    <property type="project" value="InterPro"/>
</dbReference>
<dbReference type="InterPro" id="IPR005986">
    <property type="entry name" value="Asp_semialdehyde_DH_beta"/>
</dbReference>
<keyword evidence="8 15" id="KW-0791">Threonine biosynthesis</keyword>
<feature type="binding site" evidence="15">
    <location>
        <begin position="159"/>
        <end position="160"/>
    </location>
    <ligand>
        <name>NADP(+)</name>
        <dbReference type="ChEBI" id="CHEBI:58349"/>
    </ligand>
</feature>
<comment type="pathway">
    <text evidence="2 15">Amino-acid biosynthesis; L-lysine biosynthesis via DAP pathway; (S)-tetrahydrodipicolinate from L-aspartate: step 2/4.</text>
</comment>
<accession>A0A6N7PXK2</accession>
<evidence type="ECO:0000256" key="4">
    <source>
        <dbReference type="ARBA" id="ARBA00010584"/>
    </source>
</evidence>
<dbReference type="InterPro" id="IPR012080">
    <property type="entry name" value="Asp_semialdehyde_DH"/>
</dbReference>
<evidence type="ECO:0000313" key="18">
    <source>
        <dbReference type="EMBL" id="MRG93541.1"/>
    </source>
</evidence>
<name>A0A6N7PXK2_9BACT</name>
<protein>
    <recommendedName>
        <fullName evidence="6 15">Aspartate-semialdehyde dehydrogenase</fullName>
        <shortName evidence="15">ASA dehydrogenase</shortName>
        <shortName evidence="15">ASADH</shortName>
        <ecNumber evidence="6 15">1.2.1.11</ecNumber>
    </recommendedName>
    <alternativeName>
        <fullName evidence="15">Aspartate-beta-semialdehyde dehydrogenase</fullName>
    </alternativeName>
</protein>
<dbReference type="RefSeq" id="WP_153820364.1">
    <property type="nucleotide sequence ID" value="NZ_WJIE01000004.1"/>
</dbReference>
<comment type="pathway">
    <text evidence="3 15">Amino-acid biosynthesis; L-threonine biosynthesis; L-threonine from L-aspartate: step 2/5.</text>
</comment>
<dbReference type="AlphaFoldDB" id="A0A6N7PXK2"/>
<dbReference type="UniPathway" id="UPA00050">
    <property type="reaction ID" value="UER00463"/>
</dbReference>
<evidence type="ECO:0000259" key="17">
    <source>
        <dbReference type="SMART" id="SM00859"/>
    </source>
</evidence>
<keyword evidence="11 15" id="KW-0560">Oxidoreductase</keyword>
<comment type="caution">
    <text evidence="15">Lacks conserved residue(s) required for the propagation of feature annotation.</text>
</comment>
<evidence type="ECO:0000256" key="7">
    <source>
        <dbReference type="ARBA" id="ARBA00022605"/>
    </source>
</evidence>
<dbReference type="GO" id="GO:0009088">
    <property type="term" value="P:threonine biosynthetic process"/>
    <property type="evidence" value="ECO:0007669"/>
    <property type="project" value="UniProtKB-UniRule"/>
</dbReference>
<feature type="binding site" evidence="15">
    <location>
        <begin position="11"/>
        <end position="14"/>
    </location>
    <ligand>
        <name>NADP(+)</name>
        <dbReference type="ChEBI" id="CHEBI:58349"/>
    </ligand>
</feature>
<dbReference type="GO" id="GO:0009089">
    <property type="term" value="P:lysine biosynthetic process via diaminopimelate"/>
    <property type="evidence" value="ECO:0007669"/>
    <property type="project" value="UniProtKB-UniRule"/>
</dbReference>
<feature type="binding site" evidence="15">
    <location>
        <position position="235"/>
    </location>
    <ligand>
        <name>substrate</name>
    </ligand>
</feature>
<feature type="binding site" evidence="15">
    <location>
        <begin position="39"/>
        <end position="40"/>
    </location>
    <ligand>
        <name>NADP(+)</name>
        <dbReference type="ChEBI" id="CHEBI:58349"/>
    </ligand>
</feature>
<evidence type="ECO:0000256" key="12">
    <source>
        <dbReference type="ARBA" id="ARBA00023154"/>
    </source>
</evidence>
<evidence type="ECO:0000256" key="1">
    <source>
        <dbReference type="ARBA" id="ARBA00005021"/>
    </source>
</evidence>
<dbReference type="Gene3D" id="3.30.360.10">
    <property type="entry name" value="Dihydrodipicolinate Reductase, domain 2"/>
    <property type="match status" value="1"/>
</dbReference>
<organism evidence="18 19">
    <name type="scientific">Polyangium spumosum</name>
    <dbReference type="NCBI Taxonomy" id="889282"/>
    <lineage>
        <taxon>Bacteria</taxon>
        <taxon>Pseudomonadati</taxon>
        <taxon>Myxococcota</taxon>
        <taxon>Polyangia</taxon>
        <taxon>Polyangiales</taxon>
        <taxon>Polyangiaceae</taxon>
        <taxon>Polyangium</taxon>
    </lineage>
</organism>
<dbReference type="Pfam" id="PF01118">
    <property type="entry name" value="Semialdhyde_dh"/>
    <property type="match status" value="1"/>
</dbReference>
<evidence type="ECO:0000256" key="14">
    <source>
        <dbReference type="ARBA" id="ARBA00047891"/>
    </source>
</evidence>
<evidence type="ECO:0000256" key="10">
    <source>
        <dbReference type="ARBA" id="ARBA00022915"/>
    </source>
</evidence>
<dbReference type="SMART" id="SM00859">
    <property type="entry name" value="Semialdhyde_dh"/>
    <property type="match status" value="1"/>
</dbReference>
<dbReference type="Pfam" id="PF02774">
    <property type="entry name" value="Semialdhyde_dhC"/>
    <property type="match status" value="1"/>
</dbReference>
<evidence type="ECO:0000313" key="19">
    <source>
        <dbReference type="Proteomes" id="UP000440224"/>
    </source>
</evidence>
<comment type="pathway">
    <text evidence="1 15">Amino-acid biosynthesis; L-methionine biosynthesis via de novo pathway; L-homoserine from L-aspartate: step 2/3.</text>
</comment>
<dbReference type="InterPro" id="IPR036291">
    <property type="entry name" value="NAD(P)-bd_dom_sf"/>
</dbReference>